<gene>
    <name evidence="3" type="ORF">B5E52_04930</name>
    <name evidence="2" type="ORF">LDZ35_02145</name>
</gene>
<dbReference type="AlphaFoldDB" id="A0A1Y4VR14"/>
<protein>
    <submittedName>
        <fullName evidence="2">EpsG family protein</fullName>
    </submittedName>
</protein>
<feature type="transmembrane region" description="Helical" evidence="1">
    <location>
        <begin position="134"/>
        <end position="164"/>
    </location>
</feature>
<feature type="transmembrane region" description="Helical" evidence="1">
    <location>
        <begin position="326"/>
        <end position="345"/>
    </location>
</feature>
<comment type="caution">
    <text evidence="3">The sequence shown here is derived from an EMBL/GenBank/DDBJ whole genome shotgun (WGS) entry which is preliminary data.</text>
</comment>
<evidence type="ECO:0000256" key="1">
    <source>
        <dbReference type="SAM" id="Phobius"/>
    </source>
</evidence>
<dbReference type="Pfam" id="PF14897">
    <property type="entry name" value="EpsG"/>
    <property type="match status" value="1"/>
</dbReference>
<keyword evidence="1" id="KW-0812">Transmembrane</keyword>
<proteinExistence type="predicted"/>
<dbReference type="Proteomes" id="UP000196036">
    <property type="component" value="Unassembled WGS sequence"/>
</dbReference>
<accession>A0A1Y4VR14</accession>
<feature type="transmembrane region" description="Helical" evidence="1">
    <location>
        <begin position="16"/>
        <end position="36"/>
    </location>
</feature>
<dbReference type="InterPro" id="IPR049458">
    <property type="entry name" value="EpsG-like"/>
</dbReference>
<reference evidence="2" key="3">
    <citation type="submission" date="2023-08" db="EMBL/GenBank/DDBJ databases">
        <title>Mucin Metabolism Genes Underlie the Key Renovations of Bacteroides xylanisolvens Genomes in Captive Great Apes.</title>
        <authorList>
            <person name="Nishida A.H."/>
        </authorList>
    </citation>
    <scope>NUCLEOTIDE SEQUENCE</scope>
    <source>
        <strain evidence="2">P19.10B</strain>
    </source>
</reference>
<evidence type="ECO:0000313" key="2">
    <source>
        <dbReference type="EMBL" id="MCA4522017.1"/>
    </source>
</evidence>
<evidence type="ECO:0000313" key="3">
    <source>
        <dbReference type="EMBL" id="OUQ72580.1"/>
    </source>
</evidence>
<feature type="transmembrane region" description="Helical" evidence="1">
    <location>
        <begin position="210"/>
        <end position="229"/>
    </location>
</feature>
<dbReference type="EMBL" id="JAIWWW010000005">
    <property type="protein sequence ID" value="MCA4522017.1"/>
    <property type="molecule type" value="Genomic_DNA"/>
</dbReference>
<dbReference type="RefSeq" id="WP_087317718.1">
    <property type="nucleotide sequence ID" value="NZ_JAHOJA010000004.1"/>
</dbReference>
<feature type="transmembrane region" description="Helical" evidence="1">
    <location>
        <begin position="48"/>
        <end position="70"/>
    </location>
</feature>
<keyword evidence="1" id="KW-1133">Transmembrane helix</keyword>
<reference evidence="4" key="1">
    <citation type="submission" date="2017-04" db="EMBL/GenBank/DDBJ databases">
        <title>Function of individual gut microbiota members based on whole genome sequencing of pure cultures obtained from chicken caecum.</title>
        <authorList>
            <person name="Medvecky M."/>
            <person name="Cejkova D."/>
            <person name="Polansky O."/>
            <person name="Karasova D."/>
            <person name="Kubasova T."/>
            <person name="Cizek A."/>
            <person name="Rychlik I."/>
        </authorList>
    </citation>
    <scope>NUCLEOTIDE SEQUENCE [LARGE SCALE GENOMIC DNA]</scope>
    <source>
        <strain evidence="4">An109</strain>
    </source>
</reference>
<feature type="transmembrane region" description="Helical" evidence="1">
    <location>
        <begin position="268"/>
        <end position="289"/>
    </location>
</feature>
<sequence>MIDFPIMPDVASKSSWILSGFMYFCILAGYRSWATCPPANPNHYSRKNWFVFLVFIYCLFAFYCGDWAHLQTIVKESVGSEYREGFGVEEIYHYLANILNGNYLIFRSIVWGAGLLCMVEAFKKSKLDPYRCLYFLFGIYITAFAYSRAGVALAFFYCGFVFLFKDREERSVKITLLGLALLITSTFLHRSMLVLVALTPMVLIPIKKKTSLLIFAGVIVLAFMWNSLFSGVMGNLMNSEEYMHRIELYEGMSGSAAFSFDLNGFFFLWYKAIVHLPFWYCIINIYRLVNKGEVPFNIEAIFRFSILLYIFAIMMLLMYGSASAFYYRYEGMLYIPISIMANYLFQNNHIKARTYSNVFWICALSQCKDFIYRIIFW</sequence>
<feature type="transmembrane region" description="Helical" evidence="1">
    <location>
        <begin position="176"/>
        <end position="198"/>
    </location>
</feature>
<keyword evidence="1" id="KW-0472">Membrane</keyword>
<feature type="transmembrane region" description="Helical" evidence="1">
    <location>
        <begin position="301"/>
        <end position="320"/>
    </location>
</feature>
<evidence type="ECO:0000313" key="4">
    <source>
        <dbReference type="Proteomes" id="UP000196036"/>
    </source>
</evidence>
<feature type="transmembrane region" description="Helical" evidence="1">
    <location>
        <begin position="104"/>
        <end position="122"/>
    </location>
</feature>
<organism evidence="3 4">
    <name type="scientific">Bacteroides xylanisolvens</name>
    <dbReference type="NCBI Taxonomy" id="371601"/>
    <lineage>
        <taxon>Bacteria</taxon>
        <taxon>Pseudomonadati</taxon>
        <taxon>Bacteroidota</taxon>
        <taxon>Bacteroidia</taxon>
        <taxon>Bacteroidales</taxon>
        <taxon>Bacteroidaceae</taxon>
        <taxon>Bacteroides</taxon>
    </lineage>
</organism>
<dbReference type="Proteomes" id="UP001197958">
    <property type="component" value="Unassembled WGS sequence"/>
</dbReference>
<name>A0A1Y4VR14_9BACE</name>
<dbReference type="EMBL" id="NFLW01000006">
    <property type="protein sequence ID" value="OUQ72580.1"/>
    <property type="molecule type" value="Genomic_DNA"/>
</dbReference>
<reference evidence="3" key="2">
    <citation type="journal article" date="2018" name="BMC Genomics">
        <title>Whole genome sequencing and function prediction of 133 gut anaerobes isolated from chicken caecum in pure cultures.</title>
        <authorList>
            <person name="Medvecky M."/>
            <person name="Cejkova D."/>
            <person name="Polansky O."/>
            <person name="Karasova D."/>
            <person name="Kubasova T."/>
            <person name="Cizek A."/>
            <person name="Rychlik I."/>
        </authorList>
    </citation>
    <scope>NUCLEOTIDE SEQUENCE</scope>
    <source>
        <strain evidence="3">An109</strain>
    </source>
</reference>